<dbReference type="EMBL" id="CP096034">
    <property type="protein sequence ID" value="UPM54775.1"/>
    <property type="molecule type" value="Genomic_DNA"/>
</dbReference>
<dbReference type="PANTHER" id="PTHR40078:SF1">
    <property type="entry name" value="INTEGRAL MEMBRANE PROTEIN"/>
    <property type="match status" value="1"/>
</dbReference>
<protein>
    <submittedName>
        <fullName evidence="2">DUF6198 family protein</fullName>
    </submittedName>
</protein>
<feature type="transmembrane region" description="Helical" evidence="1">
    <location>
        <begin position="74"/>
        <end position="92"/>
    </location>
</feature>
<name>A0ABY4JNW7_9BACI</name>
<sequence>MKIIIRILFYLIGLLFLTLGISLAIKAGLGASAWDALAVGESKTFGLSVGNWIIINSSILLFVNAFLQKKRPDWLAAITFILIGRFLDFWLTVESEHLFDSNMVTRYIQLVLAILSMTIGIAIYLQAKFPLSPIDDLMISLNKRFGVSLGVAKTIGEVFALVLAFLLKGPIGIGTVLITFSIGPILQRLRGPIEKLYSKLSS</sequence>
<evidence type="ECO:0000256" key="1">
    <source>
        <dbReference type="SAM" id="Phobius"/>
    </source>
</evidence>
<feature type="transmembrane region" description="Helical" evidence="1">
    <location>
        <begin position="145"/>
        <end position="165"/>
    </location>
</feature>
<feature type="transmembrane region" description="Helical" evidence="1">
    <location>
        <begin position="104"/>
        <end position="125"/>
    </location>
</feature>
<keyword evidence="1" id="KW-0812">Transmembrane</keyword>
<evidence type="ECO:0000313" key="2">
    <source>
        <dbReference type="EMBL" id="UPM54775.1"/>
    </source>
</evidence>
<feature type="transmembrane region" description="Helical" evidence="1">
    <location>
        <begin position="49"/>
        <end position="67"/>
    </location>
</feature>
<gene>
    <name evidence="2" type="ORF">MY490_02570</name>
</gene>
<accession>A0ABY4JNW7</accession>
<dbReference type="Proteomes" id="UP000830639">
    <property type="component" value="Chromosome"/>
</dbReference>
<reference evidence="2 3" key="1">
    <citation type="submission" date="2022-04" db="EMBL/GenBank/DDBJ databases">
        <title>Mechanism of arsenic methylation and mitigation arsenic toxicity by Bacillus sp. LH14 from an Arsenic-Contaminated Paddy Soil.</title>
        <authorList>
            <person name="Wang D."/>
        </authorList>
    </citation>
    <scope>NUCLEOTIDE SEQUENCE [LARGE SCALE GENOMIC DNA]</scope>
    <source>
        <strain evidence="2 3">LH14</strain>
    </source>
</reference>
<proteinExistence type="predicted"/>
<organism evidence="2 3">
    <name type="scientific">Gottfriedia acidiceleris</name>
    <dbReference type="NCBI Taxonomy" id="371036"/>
    <lineage>
        <taxon>Bacteria</taxon>
        <taxon>Bacillati</taxon>
        <taxon>Bacillota</taxon>
        <taxon>Bacilli</taxon>
        <taxon>Bacillales</taxon>
        <taxon>Bacillaceae</taxon>
        <taxon>Gottfriedia</taxon>
    </lineage>
</organism>
<dbReference type="RefSeq" id="WP_248267861.1">
    <property type="nucleotide sequence ID" value="NZ_CP096034.1"/>
</dbReference>
<dbReference type="PANTHER" id="PTHR40078">
    <property type="entry name" value="INTEGRAL MEMBRANE PROTEIN-RELATED"/>
    <property type="match status" value="1"/>
</dbReference>
<dbReference type="InterPro" id="IPR038750">
    <property type="entry name" value="YczE/YyaS-like"/>
</dbReference>
<dbReference type="Pfam" id="PF19700">
    <property type="entry name" value="DUF6198"/>
    <property type="match status" value="1"/>
</dbReference>
<keyword evidence="1" id="KW-1133">Transmembrane helix</keyword>
<evidence type="ECO:0000313" key="3">
    <source>
        <dbReference type="Proteomes" id="UP000830639"/>
    </source>
</evidence>
<keyword evidence="1" id="KW-0472">Membrane</keyword>
<feature type="transmembrane region" description="Helical" evidence="1">
    <location>
        <begin position="7"/>
        <end position="29"/>
    </location>
</feature>
<keyword evidence="3" id="KW-1185">Reference proteome</keyword>